<reference evidence="2" key="1">
    <citation type="submission" date="2023-06" db="EMBL/GenBank/DDBJ databases">
        <title>Conoideocrella luteorostrata (Hypocreales: Clavicipitaceae), a potential biocontrol fungus for elongate hemlock scale in United States Christmas tree production areas.</title>
        <authorList>
            <person name="Barrett H."/>
            <person name="Lovett B."/>
            <person name="Macias A.M."/>
            <person name="Stajich J.E."/>
            <person name="Kasson M.T."/>
        </authorList>
    </citation>
    <scope>NUCLEOTIDE SEQUENCE</scope>
    <source>
        <strain evidence="2">ARSEF 14590</strain>
    </source>
</reference>
<keyword evidence="1" id="KW-0812">Transmembrane</keyword>
<feature type="transmembrane region" description="Helical" evidence="1">
    <location>
        <begin position="32"/>
        <end position="54"/>
    </location>
</feature>
<gene>
    <name evidence="2" type="ORF">QQS21_004642</name>
</gene>
<evidence type="ECO:0000313" key="2">
    <source>
        <dbReference type="EMBL" id="KAK2601758.1"/>
    </source>
</evidence>
<comment type="caution">
    <text evidence="2">The sequence shown here is derived from an EMBL/GenBank/DDBJ whole genome shotgun (WGS) entry which is preliminary data.</text>
</comment>
<sequence length="110" mass="11471">MGLFVSSTRITVSPTTMDQNGTGASGGPGRGAIAGIVVGVIAGLAVIIGITYILTRHILLRKRANDTGEPGKQFPATGFESNTVHELAMHHHTSHAISELGTDTITRQPI</sequence>
<organism evidence="2 3">
    <name type="scientific">Conoideocrella luteorostrata</name>
    <dbReference type="NCBI Taxonomy" id="1105319"/>
    <lineage>
        <taxon>Eukaryota</taxon>
        <taxon>Fungi</taxon>
        <taxon>Dikarya</taxon>
        <taxon>Ascomycota</taxon>
        <taxon>Pezizomycotina</taxon>
        <taxon>Sordariomycetes</taxon>
        <taxon>Hypocreomycetidae</taxon>
        <taxon>Hypocreales</taxon>
        <taxon>Clavicipitaceae</taxon>
        <taxon>Conoideocrella</taxon>
    </lineage>
</organism>
<keyword evidence="1" id="KW-1133">Transmembrane helix</keyword>
<evidence type="ECO:0000256" key="1">
    <source>
        <dbReference type="SAM" id="Phobius"/>
    </source>
</evidence>
<keyword evidence="3" id="KW-1185">Reference proteome</keyword>
<dbReference type="EMBL" id="JASWJB010000070">
    <property type="protein sequence ID" value="KAK2601758.1"/>
    <property type="molecule type" value="Genomic_DNA"/>
</dbReference>
<dbReference type="AlphaFoldDB" id="A0AAJ0CQV3"/>
<dbReference type="Proteomes" id="UP001251528">
    <property type="component" value="Unassembled WGS sequence"/>
</dbReference>
<accession>A0AAJ0CQV3</accession>
<keyword evidence="1" id="KW-0472">Membrane</keyword>
<protein>
    <submittedName>
        <fullName evidence="2">Uncharacterized protein</fullName>
    </submittedName>
</protein>
<evidence type="ECO:0000313" key="3">
    <source>
        <dbReference type="Proteomes" id="UP001251528"/>
    </source>
</evidence>
<proteinExistence type="predicted"/>
<name>A0AAJ0CQV3_9HYPO</name>